<dbReference type="AlphaFoldDB" id="A0A2M6YQE9"/>
<feature type="domain" description="RNHCP" evidence="1">
    <location>
        <begin position="8"/>
        <end position="106"/>
    </location>
</feature>
<protein>
    <recommendedName>
        <fullName evidence="1">RNHCP domain-containing protein</fullName>
    </recommendedName>
</protein>
<dbReference type="Pfam" id="PF12647">
    <property type="entry name" value="RNHCP"/>
    <property type="match status" value="1"/>
</dbReference>
<reference evidence="3" key="1">
    <citation type="submission" date="2017-09" db="EMBL/GenBank/DDBJ databases">
        <title>Depth-based differentiation of microbial function through sediment-hosted aquifers and enrichment of novel symbionts in the deep terrestrial subsurface.</title>
        <authorList>
            <person name="Probst A.J."/>
            <person name="Ladd B."/>
            <person name="Jarett J.K."/>
            <person name="Geller-Mcgrath D.E."/>
            <person name="Sieber C.M.K."/>
            <person name="Emerson J.B."/>
            <person name="Anantharaman K."/>
            <person name="Thomas B.C."/>
            <person name="Malmstrom R."/>
            <person name="Stieglmeier M."/>
            <person name="Klingl A."/>
            <person name="Woyke T."/>
            <person name="Ryan C.M."/>
            <person name="Banfield J.F."/>
        </authorList>
    </citation>
    <scope>NUCLEOTIDE SEQUENCE [LARGE SCALE GENOMIC DNA]</scope>
</reference>
<evidence type="ECO:0000259" key="1">
    <source>
        <dbReference type="Pfam" id="PF12647"/>
    </source>
</evidence>
<organism evidence="2 3">
    <name type="scientific">Candidatus Shapirobacteria bacterium CG07_land_8_20_14_0_80_39_12</name>
    <dbReference type="NCBI Taxonomy" id="1974480"/>
    <lineage>
        <taxon>Bacteria</taxon>
        <taxon>Candidatus Shapironibacteriota</taxon>
    </lineage>
</organism>
<evidence type="ECO:0000313" key="2">
    <source>
        <dbReference type="EMBL" id="PIU33330.1"/>
    </source>
</evidence>
<dbReference type="Proteomes" id="UP000229559">
    <property type="component" value="Unassembled WGS sequence"/>
</dbReference>
<sequence length="149" mass="17376">MSFKKVRGFECIHCHQWVPFDKFIGTHFRNHCPHCLWSKHVDEKKSGDRQAFCRGDMEPIGLTFKKEGFDKYGKPKQGELMVIHQCQDCGQISINRLAADDDPQIILKIFEESKKLGEETLEKIKAENIRLLIDKDKKEIQTQLFGKKV</sequence>
<comment type="caution">
    <text evidence="2">The sequence shown here is derived from an EMBL/GenBank/DDBJ whole genome shotgun (WGS) entry which is preliminary data.</text>
</comment>
<evidence type="ECO:0000313" key="3">
    <source>
        <dbReference type="Proteomes" id="UP000229559"/>
    </source>
</evidence>
<name>A0A2M6YQE9_9BACT</name>
<proteinExistence type="predicted"/>
<dbReference type="EMBL" id="PEXA01000018">
    <property type="protein sequence ID" value="PIU33330.1"/>
    <property type="molecule type" value="Genomic_DNA"/>
</dbReference>
<dbReference type="InterPro" id="IPR024439">
    <property type="entry name" value="RNHCP"/>
</dbReference>
<accession>A0A2M6YQE9</accession>
<gene>
    <name evidence="2" type="ORF">COT04_00615</name>
</gene>